<dbReference type="Pfam" id="PF00874">
    <property type="entry name" value="PRD"/>
    <property type="match status" value="1"/>
</dbReference>
<dbReference type="InterPro" id="IPR050661">
    <property type="entry name" value="BglG_antiterminators"/>
</dbReference>
<feature type="domain" description="PRD" evidence="6">
    <location>
        <begin position="278"/>
        <end position="385"/>
    </location>
</feature>
<evidence type="ECO:0000259" key="6">
    <source>
        <dbReference type="PROSITE" id="PS51372"/>
    </source>
</evidence>
<name>A0AB37D1Z2_TETHA</name>
<accession>A0AB37D1Z2</accession>
<dbReference type="AlphaFoldDB" id="A0AB37D1Z2"/>
<keyword evidence="2" id="KW-0805">Transcription regulation</keyword>
<dbReference type="InterPro" id="IPR036634">
    <property type="entry name" value="PRD_sf"/>
</dbReference>
<evidence type="ECO:0000256" key="3">
    <source>
        <dbReference type="ARBA" id="ARBA00023159"/>
    </source>
</evidence>
<protein>
    <submittedName>
        <fullName evidence="7">PRD domain-containing protein</fullName>
    </submittedName>
</protein>
<evidence type="ECO:0000256" key="4">
    <source>
        <dbReference type="ARBA" id="ARBA00023163"/>
    </source>
</evidence>
<dbReference type="EMBL" id="CP046246">
    <property type="protein sequence ID" value="QGP76158.1"/>
    <property type="molecule type" value="Genomic_DNA"/>
</dbReference>
<dbReference type="PANTHER" id="PTHR30185">
    <property type="entry name" value="CRYPTIC BETA-GLUCOSIDE BGL OPERON ANTITERMINATOR"/>
    <property type="match status" value="1"/>
</dbReference>
<organism evidence="7 8">
    <name type="scientific">Tetragenococcus halophilus</name>
    <name type="common">Pediococcus halophilus</name>
    <dbReference type="NCBI Taxonomy" id="51669"/>
    <lineage>
        <taxon>Bacteria</taxon>
        <taxon>Bacillati</taxon>
        <taxon>Bacillota</taxon>
        <taxon>Bacilli</taxon>
        <taxon>Lactobacillales</taxon>
        <taxon>Enterococcaceae</taxon>
        <taxon>Tetragenococcus</taxon>
    </lineage>
</organism>
<dbReference type="Pfam" id="PF05043">
    <property type="entry name" value="Mga"/>
    <property type="match status" value="1"/>
</dbReference>
<dbReference type="Gene3D" id="1.10.1790.10">
    <property type="entry name" value="PRD domain"/>
    <property type="match status" value="1"/>
</dbReference>
<evidence type="ECO:0000256" key="2">
    <source>
        <dbReference type="ARBA" id="ARBA00023015"/>
    </source>
</evidence>
<dbReference type="RefSeq" id="WP_155224368.1">
    <property type="nucleotide sequence ID" value="NZ_CP046246.1"/>
</dbReference>
<sequence>MITTELIDKLINFIQYNNLTVDTIEKISHKSKRNLLSDIEQINDLFSFYNIKISLDNNVLKITDFDIEDLLDDIFSNNEFLFQQERAYILILYLFLKQEFVSLNHFLEVLRMSKNTVLSDLSDANNKSIKFEVKIKYTRKEGYELIGEQLKIRKLIDNTVSEILKFSTGKKIIEYIAKMWGIKLYTESIGNLLTQTENISFVKERLKDVIYLIAVLEAGNTIEDKELYLKDEERSYIKNSAPSILTEKIVNAFPKLRTQRMYITIQLLSVVQGDLESDRIDYFKDMLEEIIVNVEGYVGSIFPNTDNFRKNLYNHLVPSYFRMRFQIQLNNPLKEQIIRDYPNLFYLVKQSLKPLSKRTNLDITDDEIAYFVIHFGSYFTSTKEHKSPVLNAIILCPHGMGTSLLLKNLLSSAMPEINFITQVSHIKK</sequence>
<evidence type="ECO:0000313" key="7">
    <source>
        <dbReference type="EMBL" id="QGP76158.1"/>
    </source>
</evidence>
<dbReference type="InterPro" id="IPR013011">
    <property type="entry name" value="PTS_EIIB_2"/>
</dbReference>
<dbReference type="SUPFAM" id="SSF63520">
    <property type="entry name" value="PTS-regulatory domain, PRD"/>
    <property type="match status" value="1"/>
</dbReference>
<dbReference type="InterPro" id="IPR011608">
    <property type="entry name" value="PRD"/>
</dbReference>
<proteinExistence type="predicted"/>
<dbReference type="PANTHER" id="PTHR30185:SF18">
    <property type="entry name" value="TRANSCRIPTIONAL REGULATOR MTLR"/>
    <property type="match status" value="1"/>
</dbReference>
<dbReference type="GO" id="GO:0008982">
    <property type="term" value="F:protein-N(PI)-phosphohistidine-sugar phosphotransferase activity"/>
    <property type="evidence" value="ECO:0007669"/>
    <property type="project" value="InterPro"/>
</dbReference>
<evidence type="ECO:0000313" key="8">
    <source>
        <dbReference type="Proteomes" id="UP000427886"/>
    </source>
</evidence>
<dbReference type="PROSITE" id="PS51099">
    <property type="entry name" value="PTS_EIIB_TYPE_2"/>
    <property type="match status" value="1"/>
</dbReference>
<feature type="domain" description="PTS EIIB type-2" evidence="5">
    <location>
        <begin position="390"/>
        <end position="428"/>
    </location>
</feature>
<dbReference type="InterPro" id="IPR007737">
    <property type="entry name" value="Mga_HTH"/>
</dbReference>
<keyword evidence="3" id="KW-0010">Activator</keyword>
<keyword evidence="1" id="KW-0677">Repeat</keyword>
<keyword evidence="4" id="KW-0804">Transcription</keyword>
<dbReference type="KEGG" id="tey:GLW17_04620"/>
<dbReference type="GO" id="GO:0009401">
    <property type="term" value="P:phosphoenolpyruvate-dependent sugar phosphotransferase system"/>
    <property type="evidence" value="ECO:0007669"/>
    <property type="project" value="InterPro"/>
</dbReference>
<reference evidence="7 8" key="1">
    <citation type="submission" date="2019-11" db="EMBL/GenBank/DDBJ databases">
        <authorList>
            <person name="Kim E."/>
            <person name="Lee J."/>
            <person name="Jeon K."/>
            <person name="Lee Y."/>
        </authorList>
    </citation>
    <scope>NUCLEOTIDE SEQUENCE [LARGE SCALE GENOMIC DNA]</scope>
    <source>
        <strain evidence="7 8">YJ1</strain>
    </source>
</reference>
<dbReference type="GO" id="GO:0006355">
    <property type="term" value="P:regulation of DNA-templated transcription"/>
    <property type="evidence" value="ECO:0007669"/>
    <property type="project" value="InterPro"/>
</dbReference>
<dbReference type="Proteomes" id="UP000427886">
    <property type="component" value="Chromosome"/>
</dbReference>
<gene>
    <name evidence="7" type="ORF">GLW17_04620</name>
</gene>
<evidence type="ECO:0000256" key="1">
    <source>
        <dbReference type="ARBA" id="ARBA00022737"/>
    </source>
</evidence>
<dbReference type="PROSITE" id="PS51372">
    <property type="entry name" value="PRD_2"/>
    <property type="match status" value="1"/>
</dbReference>
<evidence type="ECO:0000259" key="5">
    <source>
        <dbReference type="PROSITE" id="PS51099"/>
    </source>
</evidence>